<sequence length="1049" mass="114009">MTSEILDDFVDPSSWQAYASGRAQLRLQSDTGPDGSALRLDFDFHGGGGFVVARRPTTLRLPPAYCLRLAVRGAMPPSQFELKLVDSGGTNVWRYLQETLEPDGNWRVLEIPSRLIDFAWGPAGGGVAREIGAIEIAIVAGSGSGSGSGGRGHLCIAELRMEDRTPPWPPGLAASAALPGHPPTAVLDTGSATDWRAGSGCGEATLTLDFGRECEYGGLILHWNEPVLPPESDPAGERAFRLYASNDGEAWRLLYTAARAGGVCNLVGLPNASSRYLRLALDPGPDGVYPALGSIALQPDAFSRSPNEFFHHVAERGPRGRYPRWLYREQTYWTAVDIPDGGIPALLNEDGLIEVGPAAGKGAGWTLEPFLFVDEGLLGWAELALMPALEQGELPIPSVTGAGAGLVLVTTAFAAGVLGQRVLYARYRLENRRDTPVAATLFVAVRPFQVSPPWQGYADIGGVSPIDRLAYCDRWVRVNDDEILVPLSAPSGFGAATFDQGAITDRLALGRLPPDQAADDPLGFASGALRFDRVLPPGEVEEVVIAIPFARDRAGPVVDALRLGHGLDANAGFDEAMHDWSQRLGAVTFALPPSARILAATAKTALAHILINRDGPAFQPGPRRYTRSWIRDGAVMSAALLRMGCRSESADFVRWYAGFQTEAGEVPCCVDHKGPDWLPEHDSLGEFIFAVAEPVRFTGDRQLAADLWPAVRRAVAYLEQLRARRLTDAERTPERRACFGLLPESVSHEGYLAQPVHAYWDDLWAVRGLKDAAWLAEILGEDAEHARLTALCEDFRRTLYASIALTMSERGIDFIPGSVEWADPDPTAIAVALTLIDEGHRLPEAALQRTFEELLKRFRAMHDRSVDWTNYSPYEVRVVGALIRLGRRRDAHEVLRVLLADLRPPAWHQWPEIIWHDPRAPGHQGDLPHAWISAEYVLVFRDLFVYEREVDGSLVVCAGIPLDWLDEGPVSVIGLPTWYGLLDLHLGRGAGDAIELSLAGLDRIPPGGIRFAPPLDLASRSITVNGAPTDEVTAAELLIRAVPARVVVS</sequence>
<dbReference type="InterPro" id="IPR012341">
    <property type="entry name" value="6hp_glycosidase-like_sf"/>
</dbReference>
<dbReference type="Gene3D" id="1.50.10.10">
    <property type="match status" value="1"/>
</dbReference>
<accession>A0A495V5U4</accession>
<dbReference type="Proteomes" id="UP000274556">
    <property type="component" value="Unassembled WGS sequence"/>
</dbReference>
<reference evidence="2 3" key="1">
    <citation type="submission" date="2018-10" db="EMBL/GenBank/DDBJ databases">
        <title>Genomic Encyclopedia of Archaeal and Bacterial Type Strains, Phase II (KMG-II): from individual species to whole genera.</title>
        <authorList>
            <person name="Goeker M."/>
        </authorList>
    </citation>
    <scope>NUCLEOTIDE SEQUENCE [LARGE SCALE GENOMIC DNA]</scope>
    <source>
        <strain evidence="2 3">DSM 235</strain>
    </source>
</reference>
<organism evidence="2 3">
    <name type="scientific">Thiocapsa rosea</name>
    <dbReference type="NCBI Taxonomy" id="69360"/>
    <lineage>
        <taxon>Bacteria</taxon>
        <taxon>Pseudomonadati</taxon>
        <taxon>Pseudomonadota</taxon>
        <taxon>Gammaproteobacteria</taxon>
        <taxon>Chromatiales</taxon>
        <taxon>Chromatiaceae</taxon>
        <taxon>Thiocapsa</taxon>
    </lineage>
</organism>
<name>A0A495V5U4_9GAMM</name>
<evidence type="ECO:0000313" key="3">
    <source>
        <dbReference type="Proteomes" id="UP000274556"/>
    </source>
</evidence>
<dbReference type="GO" id="GO:0005975">
    <property type="term" value="P:carbohydrate metabolic process"/>
    <property type="evidence" value="ECO:0007669"/>
    <property type="project" value="InterPro"/>
</dbReference>
<dbReference type="SUPFAM" id="SSF48208">
    <property type="entry name" value="Six-hairpin glycosidases"/>
    <property type="match status" value="1"/>
</dbReference>
<feature type="domain" description="F5/8 type C" evidence="1">
    <location>
        <begin position="155"/>
        <end position="279"/>
    </location>
</feature>
<comment type="caution">
    <text evidence="2">The sequence shown here is derived from an EMBL/GenBank/DDBJ whole genome shotgun (WGS) entry which is preliminary data.</text>
</comment>
<evidence type="ECO:0000259" key="1">
    <source>
        <dbReference type="PROSITE" id="PS50022"/>
    </source>
</evidence>
<protein>
    <recommendedName>
        <fullName evidence="1">F5/8 type C domain-containing protein</fullName>
    </recommendedName>
</protein>
<keyword evidence="3" id="KW-1185">Reference proteome</keyword>
<dbReference type="AlphaFoldDB" id="A0A495V5U4"/>
<dbReference type="Gene3D" id="2.60.120.260">
    <property type="entry name" value="Galactose-binding domain-like"/>
    <property type="match status" value="1"/>
</dbReference>
<dbReference type="EMBL" id="RBXL01000001">
    <property type="protein sequence ID" value="RKT44742.1"/>
    <property type="molecule type" value="Genomic_DNA"/>
</dbReference>
<dbReference type="InterPro" id="IPR008979">
    <property type="entry name" value="Galactose-bd-like_sf"/>
</dbReference>
<evidence type="ECO:0000313" key="2">
    <source>
        <dbReference type="EMBL" id="RKT44742.1"/>
    </source>
</evidence>
<gene>
    <name evidence="2" type="ORF">BDD21_2141</name>
</gene>
<dbReference type="InterPro" id="IPR008928">
    <property type="entry name" value="6-hairpin_glycosidase_sf"/>
</dbReference>
<dbReference type="PROSITE" id="PS50022">
    <property type="entry name" value="FA58C_3"/>
    <property type="match status" value="1"/>
</dbReference>
<dbReference type="RefSeq" id="WP_120797137.1">
    <property type="nucleotide sequence ID" value="NZ_RBXL01000001.1"/>
</dbReference>
<proteinExistence type="predicted"/>
<dbReference type="InterPro" id="IPR000421">
    <property type="entry name" value="FA58C"/>
</dbReference>
<dbReference type="OrthoDB" id="9763537at2"/>
<dbReference type="SUPFAM" id="SSF49785">
    <property type="entry name" value="Galactose-binding domain-like"/>
    <property type="match status" value="2"/>
</dbReference>